<evidence type="ECO:0000313" key="1">
    <source>
        <dbReference type="EMBL" id="OIR14244.1"/>
    </source>
</evidence>
<comment type="caution">
    <text evidence="1">The sequence shown here is derived from an EMBL/GenBank/DDBJ whole genome shotgun (WGS) entry which is preliminary data.</text>
</comment>
<organism evidence="1">
    <name type="scientific">mine drainage metagenome</name>
    <dbReference type="NCBI Taxonomy" id="410659"/>
    <lineage>
        <taxon>unclassified sequences</taxon>
        <taxon>metagenomes</taxon>
        <taxon>ecological metagenomes</taxon>
    </lineage>
</organism>
<gene>
    <name evidence="1" type="ORF">GALL_47110</name>
</gene>
<protein>
    <submittedName>
        <fullName evidence="1">Uncharacterized protein</fullName>
    </submittedName>
</protein>
<name>A0A1J5TKL3_9ZZZZ</name>
<proteinExistence type="predicted"/>
<reference evidence="1" key="1">
    <citation type="submission" date="2016-10" db="EMBL/GenBank/DDBJ databases">
        <title>Sequence of Gallionella enrichment culture.</title>
        <authorList>
            <person name="Poehlein A."/>
            <person name="Muehling M."/>
            <person name="Daniel R."/>
        </authorList>
    </citation>
    <scope>NUCLEOTIDE SEQUENCE</scope>
</reference>
<sequence length="111" mass="11612">MGLNCMNCHYAGGPGEGVFTVAGTVYDTSRTVTYPGATVKLYTGPGATGTLKYTLTADGSGNFHTTQVIDFGTGLYPVVQGSKSTFYMSMSITTGQCNGCHGVTTNRIFTQ</sequence>
<accession>A0A1J5TKL3</accession>
<dbReference type="InterPro" id="IPR036280">
    <property type="entry name" value="Multihaem_cyt_sf"/>
</dbReference>
<dbReference type="SUPFAM" id="SSF48695">
    <property type="entry name" value="Multiheme cytochromes"/>
    <property type="match status" value="1"/>
</dbReference>
<dbReference type="AlphaFoldDB" id="A0A1J5TKL3"/>
<dbReference type="EMBL" id="MLJW01000012">
    <property type="protein sequence ID" value="OIR14244.1"/>
    <property type="molecule type" value="Genomic_DNA"/>
</dbReference>